<name>A0A7K0DLZ2_9NOCA</name>
<dbReference type="NCBIfam" id="NF004231">
    <property type="entry name" value="PRK05679.1"/>
    <property type="match status" value="1"/>
</dbReference>
<dbReference type="GO" id="GO:0008615">
    <property type="term" value="P:pyridoxine biosynthetic process"/>
    <property type="evidence" value="ECO:0007669"/>
    <property type="project" value="InterPro"/>
</dbReference>
<organism evidence="8 9">
    <name type="scientific">Nocardia aurantia</name>
    <dbReference type="NCBI Taxonomy" id="2585199"/>
    <lineage>
        <taxon>Bacteria</taxon>
        <taxon>Bacillati</taxon>
        <taxon>Actinomycetota</taxon>
        <taxon>Actinomycetes</taxon>
        <taxon>Mycobacteriales</taxon>
        <taxon>Nocardiaceae</taxon>
        <taxon>Nocardia</taxon>
    </lineage>
</organism>
<feature type="binding site" evidence="5">
    <location>
        <begin position="141"/>
        <end position="142"/>
    </location>
    <ligand>
        <name>FMN</name>
        <dbReference type="ChEBI" id="CHEBI:58210"/>
    </ligand>
</feature>
<dbReference type="GO" id="GO:0010181">
    <property type="term" value="F:FMN binding"/>
    <property type="evidence" value="ECO:0007669"/>
    <property type="project" value="InterPro"/>
</dbReference>
<dbReference type="InterPro" id="IPR019576">
    <property type="entry name" value="Pyridoxamine_oxidase_dimer_C"/>
</dbReference>
<evidence type="ECO:0000256" key="3">
    <source>
        <dbReference type="ARBA" id="ARBA00022643"/>
    </source>
</evidence>
<comment type="cofactor">
    <cofactor evidence="5">
        <name>FMN</name>
        <dbReference type="ChEBI" id="CHEBI:58210"/>
    </cofactor>
    <text evidence="5">Binds 1 FMN per subunit.</text>
</comment>
<dbReference type="InterPro" id="IPR012349">
    <property type="entry name" value="Split_barrel_FMN-bd"/>
</dbReference>
<evidence type="ECO:0000256" key="4">
    <source>
        <dbReference type="ARBA" id="ARBA00023002"/>
    </source>
</evidence>
<dbReference type="SUPFAM" id="SSF50475">
    <property type="entry name" value="FMN-binding split barrel"/>
    <property type="match status" value="1"/>
</dbReference>
<dbReference type="GO" id="GO:0004733">
    <property type="term" value="F:pyridoxamine phosphate oxidase activity"/>
    <property type="evidence" value="ECO:0007669"/>
    <property type="project" value="InterPro"/>
</dbReference>
<feature type="binding site" evidence="5">
    <location>
        <position position="106"/>
    </location>
    <ligand>
        <name>FMN</name>
        <dbReference type="ChEBI" id="CHEBI:58210"/>
    </ligand>
</feature>
<keyword evidence="2" id="KW-0285">Flavoprotein</keyword>
<keyword evidence="9" id="KW-1185">Reference proteome</keyword>
<feature type="binding site" evidence="5">
    <location>
        <position position="183"/>
    </location>
    <ligand>
        <name>FMN</name>
        <dbReference type="ChEBI" id="CHEBI:58210"/>
    </ligand>
</feature>
<dbReference type="PIRSF" id="PIRSF000190">
    <property type="entry name" value="Pyd_amn-ph_oxd"/>
    <property type="match status" value="1"/>
</dbReference>
<dbReference type="PANTHER" id="PTHR10851">
    <property type="entry name" value="PYRIDOXINE-5-PHOSPHATE OXIDASE"/>
    <property type="match status" value="1"/>
</dbReference>
<evidence type="ECO:0000313" key="8">
    <source>
        <dbReference type="EMBL" id="MQY26708.1"/>
    </source>
</evidence>
<protein>
    <submittedName>
        <fullName evidence="8">Phenazine biosynthesis protein PhzG</fullName>
        <ecNumber evidence="8">1.4.-.-</ecNumber>
    </submittedName>
</protein>
<dbReference type="EC" id="1.4.-.-" evidence="8"/>
<dbReference type="InterPro" id="IPR000659">
    <property type="entry name" value="Pyridox_Oxase"/>
</dbReference>
<evidence type="ECO:0000256" key="2">
    <source>
        <dbReference type="ARBA" id="ARBA00022630"/>
    </source>
</evidence>
<feature type="binding site" evidence="5">
    <location>
        <position position="83"/>
    </location>
    <ligand>
        <name>FMN</name>
        <dbReference type="ChEBI" id="CHEBI:58210"/>
    </ligand>
</feature>
<dbReference type="RefSeq" id="WP_153341073.1">
    <property type="nucleotide sequence ID" value="NZ_WEGI01000004.1"/>
</dbReference>
<feature type="binding site" evidence="5">
    <location>
        <position position="84"/>
    </location>
    <ligand>
        <name>FMN</name>
        <dbReference type="ChEBI" id="CHEBI:58210"/>
    </ligand>
</feature>
<gene>
    <name evidence="8" type="primary">phzG</name>
    <name evidence="8" type="ORF">NRB56_22800</name>
</gene>
<dbReference type="EMBL" id="WEGI01000004">
    <property type="protein sequence ID" value="MQY26708.1"/>
    <property type="molecule type" value="Genomic_DNA"/>
</dbReference>
<accession>A0A7K0DLZ2</accession>
<reference evidence="8 9" key="1">
    <citation type="submission" date="2019-10" db="EMBL/GenBank/DDBJ databases">
        <title>Nocardia macrotermitis sp. nov. and Nocardia aurantia sp. nov., isolated from the gut of fungus growing-termite Macrotermes natalensis.</title>
        <authorList>
            <person name="Benndorf R."/>
            <person name="Schwitalla J."/>
            <person name="Martin K."/>
            <person name="De Beer W."/>
            <person name="Kaster A.-K."/>
            <person name="Vollmers J."/>
            <person name="Poulsen M."/>
            <person name="Beemelmanns C."/>
        </authorList>
    </citation>
    <scope>NUCLEOTIDE SEQUENCE [LARGE SCALE GENOMIC DNA]</scope>
    <source>
        <strain evidence="8 9">RB56</strain>
    </source>
</reference>
<comment type="similarity">
    <text evidence="1">Belongs to the pyridoxamine 5'-phosphate oxidase family.</text>
</comment>
<keyword evidence="4 8" id="KW-0560">Oxidoreductase</keyword>
<comment type="caution">
    <text evidence="8">The sequence shown here is derived from an EMBL/GenBank/DDBJ whole genome shotgun (WGS) entry which is preliminary data.</text>
</comment>
<evidence type="ECO:0000256" key="5">
    <source>
        <dbReference type="PIRSR" id="PIRSR000190-2"/>
    </source>
</evidence>
<dbReference type="Pfam" id="PF01243">
    <property type="entry name" value="PNPOx_N"/>
    <property type="match status" value="1"/>
</dbReference>
<dbReference type="AlphaFoldDB" id="A0A7K0DLZ2"/>
<dbReference type="PANTHER" id="PTHR10851:SF0">
    <property type="entry name" value="PYRIDOXINE-5'-PHOSPHATE OXIDASE"/>
    <property type="match status" value="1"/>
</dbReference>
<evidence type="ECO:0000259" key="6">
    <source>
        <dbReference type="Pfam" id="PF01243"/>
    </source>
</evidence>
<evidence type="ECO:0000259" key="7">
    <source>
        <dbReference type="Pfam" id="PF10590"/>
    </source>
</evidence>
<sequence>MSSRYESVTGVVDLEFPEYDDPPEEPMALARQWISEAVSGGVREPLALALATADAAGRPSTRMVAVIDVSARGLVFSTHAGSRKAREIAATGWASGLLYWRENTRQLSISGPVAALSNGENILLWDRRPPALHAMSAASRQSEPLDDPEALLAEADSLAQQSPLPRPDRFVGFRLEPHSVEFWSAAETRLHRRLRYEYTETGWRVAKLQP</sequence>
<feature type="domain" description="Pyridoxine 5'-phosphate oxidase dimerisation C-terminal" evidence="7">
    <location>
        <begin position="171"/>
        <end position="210"/>
    </location>
</feature>
<dbReference type="Pfam" id="PF10590">
    <property type="entry name" value="PNP_phzG_C"/>
    <property type="match status" value="1"/>
</dbReference>
<keyword evidence="3 5" id="KW-0288">FMN</keyword>
<feature type="binding site" evidence="5">
    <location>
        <position position="193"/>
    </location>
    <ligand>
        <name>FMN</name>
        <dbReference type="ChEBI" id="CHEBI:58210"/>
    </ligand>
</feature>
<dbReference type="NCBIfam" id="NF038138">
    <property type="entry name" value="phena_PhzG"/>
    <property type="match status" value="1"/>
</dbReference>
<evidence type="ECO:0000313" key="9">
    <source>
        <dbReference type="Proteomes" id="UP000431401"/>
    </source>
</evidence>
<dbReference type="OrthoDB" id="9780392at2"/>
<feature type="domain" description="Pyridoxamine 5'-phosphate oxidase N-terminal" evidence="6">
    <location>
        <begin position="36"/>
        <end position="121"/>
    </location>
</feature>
<dbReference type="Gene3D" id="2.30.110.10">
    <property type="entry name" value="Electron Transport, Fmn-binding Protein, Chain A"/>
    <property type="match status" value="1"/>
</dbReference>
<dbReference type="InterPro" id="IPR011576">
    <property type="entry name" value="Pyridox_Oxase_N"/>
</dbReference>
<dbReference type="InterPro" id="IPR053451">
    <property type="entry name" value="Phenazine_biosynth_oxidase"/>
</dbReference>
<proteinExistence type="inferred from homology"/>
<evidence type="ECO:0000256" key="1">
    <source>
        <dbReference type="ARBA" id="ARBA00007301"/>
    </source>
</evidence>
<dbReference type="Proteomes" id="UP000431401">
    <property type="component" value="Unassembled WGS sequence"/>
</dbReference>